<dbReference type="InterPro" id="IPR008972">
    <property type="entry name" value="Cupredoxin"/>
</dbReference>
<dbReference type="Gene3D" id="2.60.40.420">
    <property type="entry name" value="Cupredoxins - blue copper proteins"/>
    <property type="match status" value="1"/>
</dbReference>
<proteinExistence type="predicted"/>
<protein>
    <recommendedName>
        <fullName evidence="5">Extracellular serine-rich protein</fullName>
    </recommendedName>
</protein>
<feature type="signal peptide" evidence="2">
    <location>
        <begin position="1"/>
        <end position="16"/>
    </location>
</feature>
<name>A0AAD6ZL81_9AGAR</name>
<comment type="caution">
    <text evidence="3">The sequence shown here is derived from an EMBL/GenBank/DDBJ whole genome shotgun (WGS) entry which is preliminary data.</text>
</comment>
<dbReference type="PANTHER" id="PTHR34883">
    <property type="entry name" value="SERINE-RICH PROTEIN, PUTATIVE-RELATED-RELATED"/>
    <property type="match status" value="1"/>
</dbReference>
<dbReference type="InterPro" id="IPR052953">
    <property type="entry name" value="Ser-rich/MCO-related"/>
</dbReference>
<evidence type="ECO:0000313" key="4">
    <source>
        <dbReference type="Proteomes" id="UP001218218"/>
    </source>
</evidence>
<keyword evidence="2" id="KW-0732">Signal</keyword>
<dbReference type="Proteomes" id="UP001218218">
    <property type="component" value="Unassembled WGS sequence"/>
</dbReference>
<evidence type="ECO:0000256" key="1">
    <source>
        <dbReference type="SAM" id="MobiDB-lite"/>
    </source>
</evidence>
<evidence type="ECO:0008006" key="5">
    <source>
        <dbReference type="Google" id="ProtNLM"/>
    </source>
</evidence>
<dbReference type="SUPFAM" id="SSF49503">
    <property type="entry name" value="Cupredoxins"/>
    <property type="match status" value="1"/>
</dbReference>
<dbReference type="EMBL" id="JARIHO010000040">
    <property type="protein sequence ID" value="KAJ7327889.1"/>
    <property type="molecule type" value="Genomic_DNA"/>
</dbReference>
<dbReference type="CDD" id="cd00920">
    <property type="entry name" value="Cupredoxin"/>
    <property type="match status" value="1"/>
</dbReference>
<keyword evidence="4" id="KW-1185">Reference proteome</keyword>
<organism evidence="3 4">
    <name type="scientific">Mycena albidolilacea</name>
    <dbReference type="NCBI Taxonomy" id="1033008"/>
    <lineage>
        <taxon>Eukaryota</taxon>
        <taxon>Fungi</taxon>
        <taxon>Dikarya</taxon>
        <taxon>Basidiomycota</taxon>
        <taxon>Agaricomycotina</taxon>
        <taxon>Agaricomycetes</taxon>
        <taxon>Agaricomycetidae</taxon>
        <taxon>Agaricales</taxon>
        <taxon>Marasmiineae</taxon>
        <taxon>Mycenaceae</taxon>
        <taxon>Mycena</taxon>
    </lineage>
</organism>
<dbReference type="PANTHER" id="PTHR34883:SF15">
    <property type="entry name" value="EXTRACELLULAR SERINE-RICH PROTEIN"/>
    <property type="match status" value="1"/>
</dbReference>
<evidence type="ECO:0000313" key="3">
    <source>
        <dbReference type="EMBL" id="KAJ7327889.1"/>
    </source>
</evidence>
<feature type="compositionally biased region" description="Polar residues" evidence="1">
    <location>
        <begin position="236"/>
        <end position="253"/>
    </location>
</feature>
<feature type="region of interest" description="Disordered" evidence="1">
    <location>
        <begin position="236"/>
        <end position="255"/>
    </location>
</feature>
<feature type="region of interest" description="Disordered" evidence="1">
    <location>
        <begin position="193"/>
        <end position="227"/>
    </location>
</feature>
<evidence type="ECO:0000256" key="2">
    <source>
        <dbReference type="SAM" id="SignalP"/>
    </source>
</evidence>
<reference evidence="3" key="1">
    <citation type="submission" date="2023-03" db="EMBL/GenBank/DDBJ databases">
        <title>Massive genome expansion in bonnet fungi (Mycena s.s.) driven by repeated elements and novel gene families across ecological guilds.</title>
        <authorList>
            <consortium name="Lawrence Berkeley National Laboratory"/>
            <person name="Harder C.B."/>
            <person name="Miyauchi S."/>
            <person name="Viragh M."/>
            <person name="Kuo A."/>
            <person name="Thoen E."/>
            <person name="Andreopoulos B."/>
            <person name="Lu D."/>
            <person name="Skrede I."/>
            <person name="Drula E."/>
            <person name="Henrissat B."/>
            <person name="Morin E."/>
            <person name="Kohler A."/>
            <person name="Barry K."/>
            <person name="LaButti K."/>
            <person name="Morin E."/>
            <person name="Salamov A."/>
            <person name="Lipzen A."/>
            <person name="Mereny Z."/>
            <person name="Hegedus B."/>
            <person name="Baldrian P."/>
            <person name="Stursova M."/>
            <person name="Weitz H."/>
            <person name="Taylor A."/>
            <person name="Grigoriev I.V."/>
            <person name="Nagy L.G."/>
            <person name="Martin F."/>
            <person name="Kauserud H."/>
        </authorList>
    </citation>
    <scope>NUCLEOTIDE SEQUENCE</scope>
    <source>
        <strain evidence="3">CBHHK002</strain>
    </source>
</reference>
<dbReference type="AlphaFoldDB" id="A0AAD6ZL81"/>
<sequence length="277" mass="28542">MLFFALPLVLAVLVQALPVLPPNQITIQVGGNSSSPGGVQQFLSTTQFEPNLVLAKNGTIVTFKFTGSPGNHSVTQSSFANPCQPLDGGFDSGWISVKEALPSPPEWNLTITNDQIPIWFYCKQLLPVPHCHSGMVGVINVDNTNKSLPQFENLAAAPSGVPGQAQGALVGIGASATAQPFIPSGALLFTGASAVPTGSPSPSPSPTGPDSTSSTQDAGGTPDAGTNIQMQNQLQTQTGVASGGTPTSTQPSGARSVRICWRKFVGLGVVGLLELLW</sequence>
<accession>A0AAD6ZL81</accession>
<feature type="chain" id="PRO_5041990632" description="Extracellular serine-rich protein" evidence="2">
    <location>
        <begin position="17"/>
        <end position="277"/>
    </location>
</feature>
<gene>
    <name evidence="3" type="ORF">DFH08DRAFT_330383</name>
</gene>